<evidence type="ECO:0000259" key="10">
    <source>
        <dbReference type="Pfam" id="PF00821"/>
    </source>
</evidence>
<dbReference type="InterPro" id="IPR035077">
    <property type="entry name" value="PEP_carboxykinase_GTP_C"/>
</dbReference>
<comment type="function">
    <text evidence="9">Catalyzes the conversion of oxaloacetate (OAA) to phosphoenolpyruvate (PEP), the rate-limiting step in the metabolic pathway that produces glucose from lactate and other precursors derived from the citric acid cycle.</text>
</comment>
<sequence>MGDTTRQPVLEETLGDAPTTHAKLLAWVAEVSELTQPDSVYWVDGSEEEYARLTDHLVEAGTLQRLNPELFPNSFVGSSDPKDVARVEERTFICSEKEADAGFTNNWMDPAEMKAILRERFAGSMRGRTMYVIPFVMGPLDAEQPQFGVEITDSAYVVASMRIMARIGTDVLRKMEAEDAFFVPALHSVGAPLEPGEADVAWPCNEEKWIVHFPEERSIWSYGSGYGGNALLGKKCYALRIASVIARDEGWLAEHMLILKLTSPEGKAYNVAAAFPSACGKTNLALLDPTVEGWKAETLGDDINWMRIGKEGELRGVNPEYGLFGVAPGTGWGTNPNAMRAIAKGNSIFTNVALTDDGGVWWEGMTEEVPAHLTDWEGNDWTPDSGRPAAHPNSRFCTPISQIDMLAQEYYSPDGVEIHAILFGGRRKTTIPLVTQARSWTNGIFMGSTLSSETTAAASGAVGVVRRDPMAMLPFIGYNAGDYLKHWGTIEAKANPERLPKVFLVNWFRRTADGGFAWPGFGENSRVLKWAIERIEGTADAKETPIGYIPTGESIDLTGLDMTPEQVEEAVKVDPAEWKEELKGIEEWYARFGDALPAELAAELKQLQARFA</sequence>
<evidence type="ECO:0000256" key="8">
    <source>
        <dbReference type="ARBA" id="ARBA00023239"/>
    </source>
</evidence>
<dbReference type="Gene3D" id="2.170.8.10">
    <property type="entry name" value="Phosphoenolpyruvate Carboxykinase, domain 2"/>
    <property type="match status" value="1"/>
</dbReference>
<dbReference type="RefSeq" id="WP_241913667.1">
    <property type="nucleotide sequence ID" value="NZ_CP093326.1"/>
</dbReference>
<keyword evidence="4 9" id="KW-0547">Nucleotide-binding</keyword>
<dbReference type="Proteomes" id="UP000829069">
    <property type="component" value="Chromosome"/>
</dbReference>
<feature type="binding site" evidence="9">
    <location>
        <position position="395"/>
    </location>
    <ligand>
        <name>GTP</name>
        <dbReference type="ChEBI" id="CHEBI:37565"/>
    </ligand>
</feature>
<keyword evidence="8 9" id="KW-0456">Lyase</keyword>
<dbReference type="InterPro" id="IPR008209">
    <property type="entry name" value="PEP_carboxykinase_GTP"/>
</dbReference>
<evidence type="ECO:0000256" key="7">
    <source>
        <dbReference type="ARBA" id="ARBA00023211"/>
    </source>
</evidence>
<dbReference type="InterPro" id="IPR035078">
    <property type="entry name" value="PEP_carboxykinase_GTP_N"/>
</dbReference>
<feature type="domain" description="Phosphoenolpyruvate carboxykinase GTP-utilising N-terminal" evidence="11">
    <location>
        <begin position="27"/>
        <end position="247"/>
    </location>
</feature>
<keyword evidence="13" id="KW-1185">Reference proteome</keyword>
<feature type="domain" description="Phosphoenolpyruvate carboxykinase C-terminal P-loop" evidence="10">
    <location>
        <begin position="251"/>
        <end position="610"/>
    </location>
</feature>
<dbReference type="CDD" id="cd00819">
    <property type="entry name" value="PEPCK_GTP"/>
    <property type="match status" value="1"/>
</dbReference>
<protein>
    <recommendedName>
        <fullName evidence="9">Phosphoenolpyruvate carboxykinase [GTP]</fullName>
        <shortName evidence="9">PEP carboxykinase</shortName>
        <shortName evidence="9">PEPCK</shortName>
        <ecNumber evidence="9">4.1.1.32</ecNumber>
    </recommendedName>
    <alternativeName>
        <fullName evidence="9">GTP-dependent phosphoenolpyruvate carboxykinase</fullName>
        <shortName evidence="9">GTP-PEPCK</shortName>
    </alternativeName>
</protein>
<dbReference type="EMBL" id="CP093326">
    <property type="protein sequence ID" value="UNK45450.1"/>
    <property type="molecule type" value="Genomic_DNA"/>
</dbReference>
<dbReference type="SUPFAM" id="SSF53795">
    <property type="entry name" value="PEP carboxykinase-like"/>
    <property type="match status" value="1"/>
</dbReference>
<dbReference type="HAMAP" id="MF_00452">
    <property type="entry name" value="PEPCK_GTP"/>
    <property type="match status" value="1"/>
</dbReference>
<feature type="binding site" evidence="9">
    <location>
        <begin position="393"/>
        <end position="395"/>
    </location>
    <ligand>
        <name>substrate</name>
    </ligand>
</feature>
<evidence type="ECO:0000256" key="3">
    <source>
        <dbReference type="ARBA" id="ARBA00022723"/>
    </source>
</evidence>
<evidence type="ECO:0000256" key="6">
    <source>
        <dbReference type="ARBA" id="ARBA00023134"/>
    </source>
</evidence>
<dbReference type="Gene3D" id="3.40.449.10">
    <property type="entry name" value="Phosphoenolpyruvate Carboxykinase, domain 1"/>
    <property type="match status" value="1"/>
</dbReference>
<dbReference type="PANTHER" id="PTHR11561:SF0">
    <property type="entry name" value="PHOSPHOENOLPYRUVATE CARBOXYKINASE [GTP]-RELATED"/>
    <property type="match status" value="1"/>
</dbReference>
<dbReference type="SUPFAM" id="SSF68923">
    <property type="entry name" value="PEP carboxykinase N-terminal domain"/>
    <property type="match status" value="1"/>
</dbReference>
<evidence type="ECO:0000256" key="5">
    <source>
        <dbReference type="ARBA" id="ARBA00022793"/>
    </source>
</evidence>
<keyword evidence="9" id="KW-0963">Cytoplasm</keyword>
<evidence type="ECO:0000256" key="4">
    <source>
        <dbReference type="ARBA" id="ARBA00022741"/>
    </source>
</evidence>
<keyword evidence="3 9" id="KW-0479">Metal-binding</keyword>
<evidence type="ECO:0000256" key="2">
    <source>
        <dbReference type="ARBA" id="ARBA00022432"/>
    </source>
</evidence>
<evidence type="ECO:0000256" key="9">
    <source>
        <dbReference type="HAMAP-Rule" id="MF_00452"/>
    </source>
</evidence>
<dbReference type="PANTHER" id="PTHR11561">
    <property type="entry name" value="PHOSPHOENOLPYRUVATE CARBOXYKINASE"/>
    <property type="match status" value="1"/>
</dbReference>
<feature type="binding site" evidence="9">
    <location>
        <position position="302"/>
    </location>
    <ligand>
        <name>Mn(2+)</name>
        <dbReference type="ChEBI" id="CHEBI:29035"/>
    </ligand>
</feature>
<feature type="binding site" evidence="9">
    <location>
        <begin position="226"/>
        <end position="228"/>
    </location>
    <ligand>
        <name>substrate</name>
    </ligand>
</feature>
<dbReference type="InterPro" id="IPR013035">
    <property type="entry name" value="PEP_carboxykinase_C"/>
</dbReference>
<comment type="cofactor">
    <cofactor evidence="9">
        <name>Mn(2+)</name>
        <dbReference type="ChEBI" id="CHEBI:29035"/>
    </cofactor>
    <text evidence="9">Binds 1 Mn(2+) ion per subunit.</text>
</comment>
<keyword evidence="7 9" id="KW-0464">Manganese</keyword>
<feature type="active site" evidence="9">
    <location>
        <position position="279"/>
    </location>
</feature>
<dbReference type="InterPro" id="IPR018091">
    <property type="entry name" value="PEP_carboxykin_GTP_CS"/>
</dbReference>
<accession>A0ABY3W5A9</accession>
<evidence type="ECO:0000259" key="11">
    <source>
        <dbReference type="Pfam" id="PF17297"/>
    </source>
</evidence>
<reference evidence="12 13" key="1">
    <citation type="submission" date="2022-03" db="EMBL/GenBank/DDBJ databases">
        <title>Isotopic signatures of nitrous oxide derived from detoxification processes.</title>
        <authorList>
            <person name="Behrendt U."/>
            <person name="Buchen C."/>
            <person name="Well R."/>
            <person name="Ulrich A."/>
            <person name="Rohe L."/>
            <person name="Kolb S."/>
            <person name="Schloter M."/>
            <person name="Horn M.A."/>
            <person name="Augustin J."/>
        </authorList>
    </citation>
    <scope>NUCLEOTIDE SEQUENCE [LARGE SCALE GENOMIC DNA]</scope>
    <source>
        <strain evidence="12 13">S4-C24</strain>
    </source>
</reference>
<evidence type="ECO:0000313" key="12">
    <source>
        <dbReference type="EMBL" id="UNK45450.1"/>
    </source>
</evidence>
<evidence type="ECO:0000256" key="1">
    <source>
        <dbReference type="ARBA" id="ARBA00005796"/>
    </source>
</evidence>
<dbReference type="PROSITE" id="PS00505">
    <property type="entry name" value="PEPCK_GTP"/>
    <property type="match status" value="1"/>
</dbReference>
<feature type="binding site" evidence="9">
    <location>
        <begin position="278"/>
        <end position="283"/>
    </location>
    <ligand>
        <name>GTP</name>
        <dbReference type="ChEBI" id="CHEBI:37565"/>
    </ligand>
</feature>
<dbReference type="Pfam" id="PF17297">
    <property type="entry name" value="PEPCK_N"/>
    <property type="match status" value="1"/>
</dbReference>
<dbReference type="EC" id="4.1.1.32" evidence="9"/>
<comment type="similarity">
    <text evidence="1 9">Belongs to the phosphoenolpyruvate carboxykinase [GTP] family.</text>
</comment>
<feature type="binding site" evidence="9">
    <location>
        <position position="255"/>
    </location>
    <ligand>
        <name>Mn(2+)</name>
        <dbReference type="ChEBI" id="CHEBI:29035"/>
    </ligand>
</feature>
<name>A0ABY3W5A9_9MICC</name>
<dbReference type="NCBIfam" id="NF003253">
    <property type="entry name" value="PRK04210.1"/>
    <property type="match status" value="1"/>
</dbReference>
<dbReference type="Pfam" id="PF00821">
    <property type="entry name" value="PEPCK_GTP"/>
    <property type="match status" value="1"/>
</dbReference>
<feature type="binding site" evidence="9">
    <location>
        <position position="235"/>
    </location>
    <ligand>
        <name>Mn(2+)</name>
        <dbReference type="ChEBI" id="CHEBI:29035"/>
    </ligand>
</feature>
<feature type="binding site" evidence="9">
    <location>
        <position position="277"/>
    </location>
    <ligand>
        <name>substrate</name>
    </ligand>
</feature>
<feature type="binding site" evidence="9">
    <location>
        <position position="426"/>
    </location>
    <ligand>
        <name>GTP</name>
        <dbReference type="ChEBI" id="CHEBI:37565"/>
    </ligand>
</feature>
<comment type="subcellular location">
    <subcellularLocation>
        <location evidence="9">Cytoplasm</location>
    </subcellularLocation>
</comment>
<evidence type="ECO:0000313" key="13">
    <source>
        <dbReference type="Proteomes" id="UP000829069"/>
    </source>
</evidence>
<proteinExistence type="inferred from homology"/>
<keyword evidence="6 9" id="KW-0342">GTP-binding</keyword>
<dbReference type="Gene3D" id="3.90.228.20">
    <property type="match status" value="1"/>
</dbReference>
<keyword evidence="5 9" id="KW-0210">Decarboxylase</keyword>
<dbReference type="GO" id="GO:0004613">
    <property type="term" value="F:phosphoenolpyruvate carboxykinase (GTP) activity"/>
    <property type="evidence" value="ECO:0007669"/>
    <property type="project" value="UniProtKB-EC"/>
</dbReference>
<feature type="binding site" evidence="9">
    <location>
        <position position="86"/>
    </location>
    <ligand>
        <name>substrate</name>
    </ligand>
</feature>
<comment type="catalytic activity">
    <reaction evidence="9">
        <text>oxaloacetate + GTP = phosphoenolpyruvate + GDP + CO2</text>
        <dbReference type="Rhea" id="RHEA:10388"/>
        <dbReference type="ChEBI" id="CHEBI:16452"/>
        <dbReference type="ChEBI" id="CHEBI:16526"/>
        <dbReference type="ChEBI" id="CHEBI:37565"/>
        <dbReference type="ChEBI" id="CHEBI:58189"/>
        <dbReference type="ChEBI" id="CHEBI:58702"/>
        <dbReference type="EC" id="4.1.1.32"/>
    </reaction>
</comment>
<gene>
    <name evidence="9" type="primary">pckG</name>
    <name evidence="12" type="ORF">MNQ99_16250</name>
</gene>
<dbReference type="InterPro" id="IPR008210">
    <property type="entry name" value="PEP_carboxykinase_N"/>
</dbReference>
<comment type="pathway">
    <text evidence="9">Carbohydrate biosynthesis; gluconeogenesis.</text>
</comment>
<feature type="binding site" evidence="9">
    <location>
        <begin position="521"/>
        <end position="524"/>
    </location>
    <ligand>
        <name>GTP</name>
        <dbReference type="ChEBI" id="CHEBI:37565"/>
    </ligand>
</feature>
<keyword evidence="2 9" id="KW-0312">Gluconeogenesis</keyword>
<organism evidence="12 13">
    <name type="scientific">Arthrobacter sulfonylureivorans</name>
    <dbReference type="NCBI Taxonomy" id="2486855"/>
    <lineage>
        <taxon>Bacteria</taxon>
        <taxon>Bacillati</taxon>
        <taxon>Actinomycetota</taxon>
        <taxon>Actinomycetes</taxon>
        <taxon>Micrococcales</taxon>
        <taxon>Micrococcaceae</taxon>
        <taxon>Arthrobacter</taxon>
    </lineage>
</organism>
<dbReference type="PIRSF" id="PIRSF001348">
    <property type="entry name" value="PEP_carboxykinase_GTP"/>
    <property type="match status" value="1"/>
</dbReference>
<comment type="subunit">
    <text evidence="9">Monomer.</text>
</comment>